<evidence type="ECO:0000313" key="1">
    <source>
        <dbReference type="EMBL" id="KND99034.1"/>
    </source>
</evidence>
<protein>
    <submittedName>
        <fullName evidence="1">Uncharacterized protein</fullName>
    </submittedName>
</protein>
<reference evidence="2" key="1">
    <citation type="journal article" date="2015" name="BMC Genomics">
        <title>Draft genome of a commonly misdiagnosed multidrug resistant pathogen Candida auris.</title>
        <authorList>
            <person name="Chatterjee S."/>
            <person name="Alampalli S.V."/>
            <person name="Nageshan R.K."/>
            <person name="Chettiar S.T."/>
            <person name="Joshi S."/>
            <person name="Tatu U.S."/>
        </authorList>
    </citation>
    <scope>NUCLEOTIDE SEQUENCE [LARGE SCALE GENOMIC DNA]</scope>
    <source>
        <strain evidence="2">6684</strain>
    </source>
</reference>
<proteinExistence type="predicted"/>
<accession>A0A0L0NYG0</accession>
<organism evidence="1 2">
    <name type="scientific">Candidozyma auris</name>
    <name type="common">Yeast</name>
    <name type="synonym">Candida auris</name>
    <dbReference type="NCBI Taxonomy" id="498019"/>
    <lineage>
        <taxon>Eukaryota</taxon>
        <taxon>Fungi</taxon>
        <taxon>Dikarya</taxon>
        <taxon>Ascomycota</taxon>
        <taxon>Saccharomycotina</taxon>
        <taxon>Pichiomycetes</taxon>
        <taxon>Metschnikowiaceae</taxon>
        <taxon>Candidozyma</taxon>
    </lineage>
</organism>
<sequence>MVEDVVVGPVDPPDVTLAMEPWRRDDTDDALGYRALLDRFMLFDGFDPTVLPETTDPESRS</sequence>
<dbReference type="EMBL" id="LGST01000027">
    <property type="protein sequence ID" value="KND99034.1"/>
    <property type="molecule type" value="Genomic_DNA"/>
</dbReference>
<evidence type="ECO:0000313" key="2">
    <source>
        <dbReference type="Proteomes" id="UP000037122"/>
    </source>
</evidence>
<gene>
    <name evidence="1" type="ORF">QG37_04096</name>
</gene>
<comment type="caution">
    <text evidence="1">The sequence shown here is derived from an EMBL/GenBank/DDBJ whole genome shotgun (WGS) entry which is preliminary data.</text>
</comment>
<dbReference type="Proteomes" id="UP000037122">
    <property type="component" value="Unassembled WGS sequence"/>
</dbReference>
<dbReference type="VEuPathDB" id="FungiDB:QG37_04096"/>
<dbReference type="AlphaFoldDB" id="A0A0L0NYG0"/>
<name>A0A0L0NYG0_CANAR</name>